<evidence type="ECO:0000256" key="1">
    <source>
        <dbReference type="SAM" id="Phobius"/>
    </source>
</evidence>
<sequence length="116" mass="13111">MIENFSNYFLILFFIYSMYNLKTIPIFASNYNLNIMLRVQEICKQQGITMQDLAKRMGVTYQALYAAVSGNPTIGKLGEIAKALDVGIIDLLNEDKEENAIICPHCGKKIKIEKGE</sequence>
<dbReference type="Gene3D" id="1.10.260.40">
    <property type="entry name" value="lambda repressor-like DNA-binding domains"/>
    <property type="match status" value="1"/>
</dbReference>
<keyword evidence="1" id="KW-0472">Membrane</keyword>
<feature type="transmembrane region" description="Helical" evidence="1">
    <location>
        <begin position="6"/>
        <end position="28"/>
    </location>
</feature>
<dbReference type="CDD" id="cd00093">
    <property type="entry name" value="HTH_XRE"/>
    <property type="match status" value="1"/>
</dbReference>
<proteinExistence type="predicted"/>
<accession>A0AAW6GRK5</accession>
<feature type="domain" description="HTH cro/C1-type" evidence="2">
    <location>
        <begin position="39"/>
        <end position="92"/>
    </location>
</feature>
<dbReference type="Proteomes" id="UP001213309">
    <property type="component" value="Unassembled WGS sequence"/>
</dbReference>
<organism evidence="3 4">
    <name type="scientific">Bacteroides uniformis</name>
    <dbReference type="NCBI Taxonomy" id="820"/>
    <lineage>
        <taxon>Bacteria</taxon>
        <taxon>Pseudomonadati</taxon>
        <taxon>Bacteroidota</taxon>
        <taxon>Bacteroidia</taxon>
        <taxon>Bacteroidales</taxon>
        <taxon>Bacteroidaceae</taxon>
        <taxon>Bacteroides</taxon>
    </lineage>
</organism>
<keyword evidence="1" id="KW-1133">Transmembrane helix</keyword>
<gene>
    <name evidence="3" type="ORF">POZ24_11140</name>
</gene>
<evidence type="ECO:0000313" key="3">
    <source>
        <dbReference type="EMBL" id="MDC1880581.1"/>
    </source>
</evidence>
<dbReference type="SUPFAM" id="SSF47413">
    <property type="entry name" value="lambda repressor-like DNA-binding domains"/>
    <property type="match status" value="1"/>
</dbReference>
<dbReference type="SMART" id="SM00530">
    <property type="entry name" value="HTH_XRE"/>
    <property type="match status" value="1"/>
</dbReference>
<dbReference type="InterPro" id="IPR001387">
    <property type="entry name" value="Cro/C1-type_HTH"/>
</dbReference>
<comment type="caution">
    <text evidence="3">The sequence shown here is derived from an EMBL/GenBank/DDBJ whole genome shotgun (WGS) entry which is preliminary data.</text>
</comment>
<dbReference type="Pfam" id="PF01381">
    <property type="entry name" value="HTH_3"/>
    <property type="match status" value="1"/>
</dbReference>
<keyword evidence="1" id="KW-0812">Transmembrane</keyword>
<evidence type="ECO:0000259" key="2">
    <source>
        <dbReference type="PROSITE" id="PS50943"/>
    </source>
</evidence>
<dbReference type="RefSeq" id="WP_230327120.1">
    <property type="nucleotide sequence ID" value="NZ_CAXKYG010000015.1"/>
</dbReference>
<reference evidence="3" key="1">
    <citation type="submission" date="2022-10" db="EMBL/GenBank/DDBJ databases">
        <title>Human gut microbiome strain richness.</title>
        <authorList>
            <person name="Chen-Liaw A."/>
        </authorList>
    </citation>
    <scope>NUCLEOTIDE SEQUENCE</scope>
    <source>
        <strain evidence="3">1001713st2_A4_1001713B170214_170313</strain>
    </source>
</reference>
<dbReference type="PROSITE" id="PS50943">
    <property type="entry name" value="HTH_CROC1"/>
    <property type="match status" value="1"/>
</dbReference>
<evidence type="ECO:0000313" key="4">
    <source>
        <dbReference type="Proteomes" id="UP001213309"/>
    </source>
</evidence>
<protein>
    <submittedName>
        <fullName evidence="3">Helix-turn-helix transcriptional regulator</fullName>
    </submittedName>
</protein>
<dbReference type="InterPro" id="IPR010982">
    <property type="entry name" value="Lambda_DNA-bd_dom_sf"/>
</dbReference>
<name>A0AAW6GRK5_BACUN</name>
<dbReference type="GO" id="GO:0003677">
    <property type="term" value="F:DNA binding"/>
    <property type="evidence" value="ECO:0007669"/>
    <property type="project" value="InterPro"/>
</dbReference>
<dbReference type="AlphaFoldDB" id="A0AAW6GRK5"/>
<dbReference type="EMBL" id="JAQNSG010000008">
    <property type="protein sequence ID" value="MDC1880581.1"/>
    <property type="molecule type" value="Genomic_DNA"/>
</dbReference>